<gene>
    <name evidence="1" type="ORF">KSF_107200</name>
</gene>
<sequence length="294" mass="34192">MTLPPDAEIPLSMQDATDFLTLLLSITEMLQLYQECFPEEFAHDEAQQVSIFPEQGHDYSPREVHFFHLVNQHYFPMPLHFLPDDIYGERQLTAFLPIEPMGFDLYEEEQYQELDFGWKLLLYLLGAVDEEWLNTYREYASEELFEVPVSRDAVSEALLLQRCAAQGEPLASFALTVQMLRNNTDSVWLNVTMEDVCRDFSWTKEEMEEVRQQYHLACELIERANAFCQWLEENPVAHFALVARLWNVCARDTQHQRTPPKMRQIAASEVTAGVRYGEWFGIALPERIADARGA</sequence>
<proteinExistence type="predicted"/>
<dbReference type="RefSeq" id="WP_220211261.1">
    <property type="nucleotide sequence ID" value="NZ_BNJK01000003.1"/>
</dbReference>
<organism evidence="1 2">
    <name type="scientific">Reticulibacter mediterranei</name>
    <dbReference type="NCBI Taxonomy" id="2778369"/>
    <lineage>
        <taxon>Bacteria</taxon>
        <taxon>Bacillati</taxon>
        <taxon>Chloroflexota</taxon>
        <taxon>Ktedonobacteria</taxon>
        <taxon>Ktedonobacterales</taxon>
        <taxon>Reticulibacteraceae</taxon>
        <taxon>Reticulibacter</taxon>
    </lineage>
</organism>
<dbReference type="Proteomes" id="UP000597444">
    <property type="component" value="Unassembled WGS sequence"/>
</dbReference>
<dbReference type="EMBL" id="BNJK01000003">
    <property type="protein sequence ID" value="GHP00673.1"/>
    <property type="molecule type" value="Genomic_DNA"/>
</dbReference>
<evidence type="ECO:0000313" key="1">
    <source>
        <dbReference type="EMBL" id="GHP00673.1"/>
    </source>
</evidence>
<evidence type="ECO:0000313" key="2">
    <source>
        <dbReference type="Proteomes" id="UP000597444"/>
    </source>
</evidence>
<dbReference type="AlphaFoldDB" id="A0A8J3N6S5"/>
<name>A0A8J3N6S5_9CHLR</name>
<protein>
    <submittedName>
        <fullName evidence="1">Uncharacterized protein</fullName>
    </submittedName>
</protein>
<comment type="caution">
    <text evidence="1">The sequence shown here is derived from an EMBL/GenBank/DDBJ whole genome shotgun (WGS) entry which is preliminary data.</text>
</comment>
<accession>A0A8J3N6S5</accession>
<keyword evidence="2" id="KW-1185">Reference proteome</keyword>
<reference evidence="1" key="1">
    <citation type="submission" date="2020-10" db="EMBL/GenBank/DDBJ databases">
        <title>Taxonomic study of unclassified bacteria belonging to the class Ktedonobacteria.</title>
        <authorList>
            <person name="Yabe S."/>
            <person name="Wang C.M."/>
            <person name="Zheng Y."/>
            <person name="Sakai Y."/>
            <person name="Cavaletti L."/>
            <person name="Monciardini P."/>
            <person name="Donadio S."/>
        </authorList>
    </citation>
    <scope>NUCLEOTIDE SEQUENCE</scope>
    <source>
        <strain evidence="1">ID150040</strain>
    </source>
</reference>